<keyword evidence="7 9" id="KW-1133">Transmembrane helix</keyword>
<dbReference type="SUPFAM" id="SSF54523">
    <property type="entry name" value="Pili subunits"/>
    <property type="match status" value="1"/>
</dbReference>
<evidence type="ECO:0000256" key="4">
    <source>
        <dbReference type="ARBA" id="ARBA00022481"/>
    </source>
</evidence>
<keyword evidence="3" id="KW-1003">Cell membrane</keyword>
<dbReference type="GO" id="GO:0015627">
    <property type="term" value="C:type II protein secretion system complex"/>
    <property type="evidence" value="ECO:0007669"/>
    <property type="project" value="UniProtKB-UniRule"/>
</dbReference>
<keyword evidence="6 9" id="KW-0812">Transmembrane</keyword>
<evidence type="ECO:0000256" key="6">
    <source>
        <dbReference type="ARBA" id="ARBA00022692"/>
    </source>
</evidence>
<proteinExistence type="inferred from homology"/>
<comment type="caution">
    <text evidence="11">The sequence shown here is derived from an EMBL/GenBank/DDBJ whole genome shotgun (WGS) entry which is preliminary data.</text>
</comment>
<organism evidence="11 12">
    <name type="scientific">Thiothrix lacustris</name>
    <dbReference type="NCBI Taxonomy" id="525917"/>
    <lineage>
        <taxon>Bacteria</taxon>
        <taxon>Pseudomonadati</taxon>
        <taxon>Pseudomonadota</taxon>
        <taxon>Gammaproteobacteria</taxon>
        <taxon>Thiotrichales</taxon>
        <taxon>Thiotrichaceae</taxon>
        <taxon>Thiothrix</taxon>
    </lineage>
</organism>
<comment type="similarity">
    <text evidence="2 9">Belongs to the GSP I family.</text>
</comment>
<keyword evidence="4 9" id="KW-0488">Methylation</keyword>
<comment type="subcellular location">
    <subcellularLocation>
        <location evidence="1 9">Cell inner membrane</location>
        <topology evidence="1 9">Single-pass membrane protein</topology>
    </subcellularLocation>
</comment>
<evidence type="ECO:0000256" key="2">
    <source>
        <dbReference type="ARBA" id="ARBA00008358"/>
    </source>
</evidence>
<dbReference type="Pfam" id="PF02501">
    <property type="entry name" value="T2SSI"/>
    <property type="match status" value="1"/>
</dbReference>
<dbReference type="PANTHER" id="PTHR38779:SF2">
    <property type="entry name" value="TYPE II SECRETION SYSTEM PROTEIN I-RELATED"/>
    <property type="match status" value="1"/>
</dbReference>
<name>A0A1Y1QMF8_9GAMM</name>
<dbReference type="NCBIfam" id="TIGR01707">
    <property type="entry name" value="gspI"/>
    <property type="match status" value="1"/>
</dbReference>
<sequence>MRSPTRQTGFNLIEVLIALLLLGLVISISVETSMGDIALYKRNQDGALARWVALNRIAEVQLQGGYPSEGSEKGEMLMGHSRWQWQQEIIATPNKDLRRIEVSVFALNKPDERVDVQVGYIANPQPAALPKKPAP</sequence>
<dbReference type="NCBIfam" id="TIGR02532">
    <property type="entry name" value="IV_pilin_GFxxxE"/>
    <property type="match status" value="1"/>
</dbReference>
<feature type="transmembrane region" description="Helical" evidence="9">
    <location>
        <begin position="12"/>
        <end position="30"/>
    </location>
</feature>
<comment type="subunit">
    <text evidence="9">Type II secretion is composed of four main components: the outer membrane complex, the inner membrane complex, the cytoplasmic secretion ATPase and the periplasm-spanning pseudopilus.</text>
</comment>
<gene>
    <name evidence="11" type="ORF">BWK73_23245</name>
</gene>
<keyword evidence="5 9" id="KW-0997">Cell inner membrane</keyword>
<dbReference type="InterPro" id="IPR012902">
    <property type="entry name" value="N_methyl_site"/>
</dbReference>
<keyword evidence="8 9" id="KW-0472">Membrane</keyword>
<evidence type="ECO:0000256" key="5">
    <source>
        <dbReference type="ARBA" id="ARBA00022519"/>
    </source>
</evidence>
<dbReference type="GO" id="GO:0005886">
    <property type="term" value="C:plasma membrane"/>
    <property type="evidence" value="ECO:0007669"/>
    <property type="project" value="UniProtKB-SubCell"/>
</dbReference>
<accession>A0A1Y1QMF8</accession>
<dbReference type="Pfam" id="PF07963">
    <property type="entry name" value="N_methyl"/>
    <property type="match status" value="1"/>
</dbReference>
<dbReference type="PANTHER" id="PTHR38779">
    <property type="entry name" value="TYPE II SECRETION SYSTEM PROTEIN I-RELATED"/>
    <property type="match status" value="1"/>
</dbReference>
<protein>
    <recommendedName>
        <fullName evidence="9">Type II secretion system protein I</fullName>
        <shortName evidence="9">T2SS minor pseudopilin I</shortName>
    </recommendedName>
</protein>
<dbReference type="InterPro" id="IPR045584">
    <property type="entry name" value="Pilin-like"/>
</dbReference>
<dbReference type="AlphaFoldDB" id="A0A1Y1QMF8"/>
<reference evidence="11 12" key="1">
    <citation type="submission" date="2017-01" db="EMBL/GenBank/DDBJ databases">
        <title>Novel large sulfur bacteria in the metagenomes of groundwater-fed chemosynthetic microbial mats in the Lake Huron basin.</title>
        <authorList>
            <person name="Sharrar A.M."/>
            <person name="Flood B.E."/>
            <person name="Bailey J.V."/>
            <person name="Jones D.S."/>
            <person name="Biddanda B."/>
            <person name="Ruberg S.A."/>
            <person name="Marcus D.N."/>
            <person name="Dick G.J."/>
        </authorList>
    </citation>
    <scope>NUCLEOTIDE SEQUENCE [LARGE SCALE GENOMIC DNA]</scope>
    <source>
        <strain evidence="11">A8</strain>
    </source>
</reference>
<dbReference type="InterPro" id="IPR003413">
    <property type="entry name" value="T2SS_GspI_C"/>
</dbReference>
<evidence type="ECO:0000313" key="12">
    <source>
        <dbReference type="Proteomes" id="UP000192491"/>
    </source>
</evidence>
<evidence type="ECO:0000256" key="9">
    <source>
        <dbReference type="RuleBase" id="RU368030"/>
    </source>
</evidence>
<evidence type="ECO:0000256" key="1">
    <source>
        <dbReference type="ARBA" id="ARBA00004377"/>
    </source>
</evidence>
<dbReference type="GO" id="GO:0015628">
    <property type="term" value="P:protein secretion by the type II secretion system"/>
    <property type="evidence" value="ECO:0007669"/>
    <property type="project" value="UniProtKB-UniRule"/>
</dbReference>
<evidence type="ECO:0000256" key="8">
    <source>
        <dbReference type="ARBA" id="ARBA00023136"/>
    </source>
</evidence>
<evidence type="ECO:0000259" key="10">
    <source>
        <dbReference type="Pfam" id="PF02501"/>
    </source>
</evidence>
<feature type="domain" description="Type II secretion system protein GspI C-terminal" evidence="10">
    <location>
        <begin position="45"/>
        <end position="114"/>
    </location>
</feature>
<dbReference type="InterPro" id="IPR010052">
    <property type="entry name" value="T2SS_protein-GspI"/>
</dbReference>
<evidence type="ECO:0000256" key="3">
    <source>
        <dbReference type="ARBA" id="ARBA00022475"/>
    </source>
</evidence>
<dbReference type="EMBL" id="MTEJ01000148">
    <property type="protein sequence ID" value="OQX09268.1"/>
    <property type="molecule type" value="Genomic_DNA"/>
</dbReference>
<evidence type="ECO:0000313" key="11">
    <source>
        <dbReference type="EMBL" id="OQX09268.1"/>
    </source>
</evidence>
<comment type="function">
    <text evidence="9">Component of the type II secretion system required for the energy-dependent secretion of extracellular factors such as proteases and toxins from the periplasm.</text>
</comment>
<dbReference type="Proteomes" id="UP000192491">
    <property type="component" value="Unassembled WGS sequence"/>
</dbReference>
<evidence type="ECO:0000256" key="7">
    <source>
        <dbReference type="ARBA" id="ARBA00022989"/>
    </source>
</evidence>
<comment type="PTM">
    <text evidence="9">Cleaved by prepilin peptidase.</text>
</comment>
<dbReference type="Gene3D" id="3.30.1300.30">
    <property type="entry name" value="GSPII I/J protein-like"/>
    <property type="match status" value="1"/>
</dbReference>